<dbReference type="PANTHER" id="PTHR10890">
    <property type="entry name" value="CYSTEINYL-TRNA SYNTHETASE"/>
    <property type="match status" value="1"/>
</dbReference>
<feature type="short sequence motif" description="'KMSKS' region" evidence="13">
    <location>
        <begin position="264"/>
        <end position="268"/>
    </location>
</feature>
<dbReference type="GO" id="GO:0004817">
    <property type="term" value="F:cysteine-tRNA ligase activity"/>
    <property type="evidence" value="ECO:0007669"/>
    <property type="project" value="UniProtKB-UniRule"/>
</dbReference>
<keyword evidence="11 13" id="KW-0030">Aminoacyl-tRNA synthetase</keyword>
<evidence type="ECO:0000256" key="6">
    <source>
        <dbReference type="ARBA" id="ARBA00022723"/>
    </source>
</evidence>
<evidence type="ECO:0000256" key="12">
    <source>
        <dbReference type="ARBA" id="ARBA00047398"/>
    </source>
</evidence>
<sequence>MRLYNTLTRKKEEFIPIEPGKIKMYACGPTVYNYFHIGNARTFLTFDAMRRYFEYRGYDVTFIQNFTDIDDKIIKKAIEENITPDEVSEKYILAYFEDADSLGIKRADMHPRVTKNLPEIIHFVEELISKEYAYVVEGDVYFDVSKFKEYGKLSKQSLEDLMSGARVEVNEQKRNSLDFALWKSAKPNEPSWESPWGNGRPGWHIECSAMSQKYLGETIDIHGGGGDLIFPHHENEIAQSEACSGTTFANFWLHVGYLNIDNKKMSKSLNNFFTLREIREEFDLESLRLFMLSAHYRNPINFSRELLESSQNALQRLYNAKNNLEYLFDVTENRNLTEEENLKLDNIKKFKDRFVEAVDDDFNTADGVAVIFDLVREINTGIAENSPKEIVEVSLSILRELAGVLGLLQKTEDTLEDKVEELIRQRQEARKNKNYALADEIRDKLKDMGIVLEDTPSGVKWKRVILETKN</sequence>
<keyword evidence="4 13" id="KW-0963">Cytoplasm</keyword>
<dbReference type="GO" id="GO:0005829">
    <property type="term" value="C:cytosol"/>
    <property type="evidence" value="ECO:0007669"/>
    <property type="project" value="TreeGrafter"/>
</dbReference>
<dbReference type="CDD" id="cd00672">
    <property type="entry name" value="CysRS_core"/>
    <property type="match status" value="1"/>
</dbReference>
<feature type="binding site" evidence="13">
    <location>
        <position position="232"/>
    </location>
    <ligand>
        <name>Zn(2+)</name>
        <dbReference type="ChEBI" id="CHEBI:29105"/>
    </ligand>
</feature>
<dbReference type="EC" id="6.1.1.16" evidence="13"/>
<evidence type="ECO:0000256" key="11">
    <source>
        <dbReference type="ARBA" id="ARBA00023146"/>
    </source>
</evidence>
<comment type="similarity">
    <text evidence="2 13">Belongs to the class-I aminoacyl-tRNA synthetase family.</text>
</comment>
<dbReference type="GO" id="GO:0008270">
    <property type="term" value="F:zinc ion binding"/>
    <property type="evidence" value="ECO:0007669"/>
    <property type="project" value="UniProtKB-UniRule"/>
</dbReference>
<evidence type="ECO:0000313" key="16">
    <source>
        <dbReference type="EMBL" id="TCQ00624.1"/>
    </source>
</evidence>
<dbReference type="NCBIfam" id="TIGR00435">
    <property type="entry name" value="cysS"/>
    <property type="match status" value="1"/>
</dbReference>
<gene>
    <name evidence="13" type="primary">cysS</name>
    <name evidence="16" type="ORF">EDD79_102829</name>
</gene>
<feature type="binding site" evidence="13">
    <location>
        <position position="207"/>
    </location>
    <ligand>
        <name>Zn(2+)</name>
        <dbReference type="ChEBI" id="CHEBI:29105"/>
    </ligand>
</feature>
<evidence type="ECO:0000256" key="2">
    <source>
        <dbReference type="ARBA" id="ARBA00005594"/>
    </source>
</evidence>
<dbReference type="SMART" id="SM00840">
    <property type="entry name" value="DALR_2"/>
    <property type="match status" value="1"/>
</dbReference>
<reference evidence="16 17" key="1">
    <citation type="submission" date="2019-03" db="EMBL/GenBank/DDBJ databases">
        <title>Genomic Encyclopedia of Type Strains, Phase IV (KMG-IV): sequencing the most valuable type-strain genomes for metagenomic binning, comparative biology and taxonomic classification.</title>
        <authorList>
            <person name="Goeker M."/>
        </authorList>
    </citation>
    <scope>NUCLEOTIDE SEQUENCE [LARGE SCALE GENOMIC DNA]</scope>
    <source>
        <strain evidence="16 17">DSM 100013</strain>
    </source>
</reference>
<name>A0A4V2T398_9FIRM</name>
<comment type="cofactor">
    <cofactor evidence="13">
        <name>Zn(2+)</name>
        <dbReference type="ChEBI" id="CHEBI:29105"/>
    </cofactor>
    <text evidence="13">Binds 1 zinc ion per subunit.</text>
</comment>
<dbReference type="InterPro" id="IPR009080">
    <property type="entry name" value="tRNAsynth_Ia_anticodon-bd"/>
</dbReference>
<dbReference type="Gene3D" id="1.20.120.1910">
    <property type="entry name" value="Cysteine-tRNA ligase, C-terminal anti-codon recognition domain"/>
    <property type="match status" value="1"/>
</dbReference>
<feature type="coiled-coil region" evidence="14">
    <location>
        <begin position="405"/>
        <end position="439"/>
    </location>
</feature>
<keyword evidence="7 13" id="KW-0547">Nucleotide-binding</keyword>
<feature type="binding site" evidence="13">
    <location>
        <position position="236"/>
    </location>
    <ligand>
        <name>Zn(2+)</name>
        <dbReference type="ChEBI" id="CHEBI:29105"/>
    </ligand>
</feature>
<dbReference type="GO" id="GO:0006423">
    <property type="term" value="P:cysteinyl-tRNA aminoacylation"/>
    <property type="evidence" value="ECO:0007669"/>
    <property type="project" value="UniProtKB-UniRule"/>
</dbReference>
<evidence type="ECO:0000256" key="8">
    <source>
        <dbReference type="ARBA" id="ARBA00022833"/>
    </source>
</evidence>
<dbReference type="Pfam" id="PF23493">
    <property type="entry name" value="CysS_C"/>
    <property type="match status" value="1"/>
</dbReference>
<evidence type="ECO:0000259" key="15">
    <source>
        <dbReference type="SMART" id="SM00840"/>
    </source>
</evidence>
<dbReference type="InterPro" id="IPR056411">
    <property type="entry name" value="CysS_C"/>
</dbReference>
<keyword evidence="8 13" id="KW-0862">Zinc</keyword>
<dbReference type="Pfam" id="PF01406">
    <property type="entry name" value="tRNA-synt_1e"/>
    <property type="match status" value="1"/>
</dbReference>
<dbReference type="RefSeq" id="WP_132848978.1">
    <property type="nucleotide sequence ID" value="NZ_CP058648.1"/>
</dbReference>
<dbReference type="InterPro" id="IPR024909">
    <property type="entry name" value="Cys-tRNA/MSH_ligase"/>
</dbReference>
<dbReference type="HAMAP" id="MF_00041">
    <property type="entry name" value="Cys_tRNA_synth"/>
    <property type="match status" value="1"/>
</dbReference>
<evidence type="ECO:0000256" key="13">
    <source>
        <dbReference type="HAMAP-Rule" id="MF_00041"/>
    </source>
</evidence>
<evidence type="ECO:0000256" key="4">
    <source>
        <dbReference type="ARBA" id="ARBA00022490"/>
    </source>
</evidence>
<evidence type="ECO:0000256" key="14">
    <source>
        <dbReference type="SAM" id="Coils"/>
    </source>
</evidence>
<dbReference type="InterPro" id="IPR015273">
    <property type="entry name" value="Cys-tRNA-synt_Ia_DALR"/>
</dbReference>
<dbReference type="Proteomes" id="UP000295504">
    <property type="component" value="Unassembled WGS sequence"/>
</dbReference>
<accession>A0A4V2T398</accession>
<comment type="subunit">
    <text evidence="3 13">Monomer.</text>
</comment>
<evidence type="ECO:0000256" key="7">
    <source>
        <dbReference type="ARBA" id="ARBA00022741"/>
    </source>
</evidence>
<evidence type="ECO:0000256" key="1">
    <source>
        <dbReference type="ARBA" id="ARBA00004496"/>
    </source>
</evidence>
<dbReference type="FunFam" id="3.40.50.620:FF:000009">
    <property type="entry name" value="Cysteine--tRNA ligase"/>
    <property type="match status" value="1"/>
</dbReference>
<dbReference type="PRINTS" id="PR00983">
    <property type="entry name" value="TRNASYNTHCYS"/>
</dbReference>
<dbReference type="Pfam" id="PF09190">
    <property type="entry name" value="DALR_2"/>
    <property type="match status" value="1"/>
</dbReference>
<dbReference type="EMBL" id="SLYC01000028">
    <property type="protein sequence ID" value="TCQ00624.1"/>
    <property type="molecule type" value="Genomic_DNA"/>
</dbReference>
<proteinExistence type="inferred from homology"/>
<dbReference type="InterPro" id="IPR032678">
    <property type="entry name" value="tRNA-synt_1_cat_dom"/>
</dbReference>
<keyword evidence="5 13" id="KW-0436">Ligase</keyword>
<feature type="binding site" evidence="13">
    <location>
        <position position="267"/>
    </location>
    <ligand>
        <name>ATP</name>
        <dbReference type="ChEBI" id="CHEBI:30616"/>
    </ligand>
</feature>
<dbReference type="InterPro" id="IPR014729">
    <property type="entry name" value="Rossmann-like_a/b/a_fold"/>
</dbReference>
<evidence type="ECO:0000256" key="3">
    <source>
        <dbReference type="ARBA" id="ARBA00011245"/>
    </source>
</evidence>
<comment type="subcellular location">
    <subcellularLocation>
        <location evidence="1 13">Cytoplasm</location>
    </subcellularLocation>
</comment>
<dbReference type="InterPro" id="IPR015803">
    <property type="entry name" value="Cys-tRNA-ligase"/>
</dbReference>
<keyword evidence="6 13" id="KW-0479">Metal-binding</keyword>
<dbReference type="AlphaFoldDB" id="A0A4V2T398"/>
<organism evidence="16 17">
    <name type="scientific">Serpentinicella alkaliphila</name>
    <dbReference type="NCBI Taxonomy" id="1734049"/>
    <lineage>
        <taxon>Bacteria</taxon>
        <taxon>Bacillati</taxon>
        <taxon>Bacillota</taxon>
        <taxon>Clostridia</taxon>
        <taxon>Peptostreptococcales</taxon>
        <taxon>Natronincolaceae</taxon>
        <taxon>Serpentinicella</taxon>
    </lineage>
</organism>
<feature type="domain" description="Cysteinyl-tRNA synthetase class Ia DALR" evidence="15">
    <location>
        <begin position="353"/>
        <end position="416"/>
    </location>
</feature>
<feature type="binding site" evidence="13">
    <location>
        <position position="27"/>
    </location>
    <ligand>
        <name>Zn(2+)</name>
        <dbReference type="ChEBI" id="CHEBI:29105"/>
    </ligand>
</feature>
<dbReference type="OrthoDB" id="9815130at2"/>
<keyword evidence="14" id="KW-0175">Coiled coil</keyword>
<dbReference type="PANTHER" id="PTHR10890:SF3">
    <property type="entry name" value="CYSTEINE--TRNA LIGASE, CYTOPLASMIC"/>
    <property type="match status" value="1"/>
</dbReference>
<dbReference type="CDD" id="cd07963">
    <property type="entry name" value="Anticodon_Ia_Cys"/>
    <property type="match status" value="1"/>
</dbReference>
<feature type="short sequence motif" description="'HIGH' region" evidence="13">
    <location>
        <begin position="29"/>
        <end position="39"/>
    </location>
</feature>
<comment type="caution">
    <text evidence="16">The sequence shown here is derived from an EMBL/GenBank/DDBJ whole genome shotgun (WGS) entry which is preliminary data.</text>
</comment>
<keyword evidence="10 13" id="KW-0648">Protein biosynthesis</keyword>
<evidence type="ECO:0000256" key="9">
    <source>
        <dbReference type="ARBA" id="ARBA00022840"/>
    </source>
</evidence>
<dbReference type="SUPFAM" id="SSF47323">
    <property type="entry name" value="Anticodon-binding domain of a subclass of class I aminoacyl-tRNA synthetases"/>
    <property type="match status" value="1"/>
</dbReference>
<comment type="catalytic activity">
    <reaction evidence="12 13">
        <text>tRNA(Cys) + L-cysteine + ATP = L-cysteinyl-tRNA(Cys) + AMP + diphosphate</text>
        <dbReference type="Rhea" id="RHEA:17773"/>
        <dbReference type="Rhea" id="RHEA-COMP:9661"/>
        <dbReference type="Rhea" id="RHEA-COMP:9679"/>
        <dbReference type="ChEBI" id="CHEBI:30616"/>
        <dbReference type="ChEBI" id="CHEBI:33019"/>
        <dbReference type="ChEBI" id="CHEBI:35235"/>
        <dbReference type="ChEBI" id="CHEBI:78442"/>
        <dbReference type="ChEBI" id="CHEBI:78517"/>
        <dbReference type="ChEBI" id="CHEBI:456215"/>
        <dbReference type="EC" id="6.1.1.16"/>
    </reaction>
</comment>
<dbReference type="Gene3D" id="3.40.50.620">
    <property type="entry name" value="HUPs"/>
    <property type="match status" value="1"/>
</dbReference>
<dbReference type="GO" id="GO:0005524">
    <property type="term" value="F:ATP binding"/>
    <property type="evidence" value="ECO:0007669"/>
    <property type="project" value="UniProtKB-UniRule"/>
</dbReference>
<dbReference type="SUPFAM" id="SSF52374">
    <property type="entry name" value="Nucleotidylyl transferase"/>
    <property type="match status" value="1"/>
</dbReference>
<evidence type="ECO:0000256" key="10">
    <source>
        <dbReference type="ARBA" id="ARBA00022917"/>
    </source>
</evidence>
<keyword evidence="17" id="KW-1185">Reference proteome</keyword>
<evidence type="ECO:0000313" key="17">
    <source>
        <dbReference type="Proteomes" id="UP000295504"/>
    </source>
</evidence>
<keyword evidence="9 13" id="KW-0067">ATP-binding</keyword>
<protein>
    <recommendedName>
        <fullName evidence="13">Cysteine--tRNA ligase</fullName>
        <ecNumber evidence="13">6.1.1.16</ecNumber>
    </recommendedName>
    <alternativeName>
        <fullName evidence="13">Cysteinyl-tRNA synthetase</fullName>
        <shortName evidence="13">CysRS</shortName>
    </alternativeName>
</protein>
<evidence type="ECO:0000256" key="5">
    <source>
        <dbReference type="ARBA" id="ARBA00022598"/>
    </source>
</evidence>